<keyword evidence="12 16" id="KW-0508">mRNA splicing</keyword>
<dbReference type="CDD" id="cd16656">
    <property type="entry name" value="RING-Ubox_PRP19"/>
    <property type="match status" value="1"/>
</dbReference>
<keyword evidence="11" id="KW-0413">Isomerase</keyword>
<dbReference type="Pfam" id="PF00400">
    <property type="entry name" value="WD40"/>
    <property type="match status" value="2"/>
</dbReference>
<dbReference type="InterPro" id="IPR015943">
    <property type="entry name" value="WD40/YVTN_repeat-like_dom_sf"/>
</dbReference>
<keyword evidence="13 16" id="KW-0234">DNA repair</keyword>
<dbReference type="FunFam" id="3.30.40.10:FF:000027">
    <property type="entry name" value="Pre-mRNA-processing factor 19, putative"/>
    <property type="match status" value="1"/>
</dbReference>
<feature type="repeat" description="WD" evidence="15">
    <location>
        <begin position="586"/>
        <end position="627"/>
    </location>
</feature>
<reference evidence="18" key="1">
    <citation type="submission" date="2023-06" db="EMBL/GenBank/DDBJ databases">
        <title>Genome-scale phylogeny and comparative genomics of the fungal order Sordariales.</title>
        <authorList>
            <consortium name="Lawrence Berkeley National Laboratory"/>
            <person name="Hensen N."/>
            <person name="Bonometti L."/>
            <person name="Westerberg I."/>
            <person name="Brannstrom I.O."/>
            <person name="Guillou S."/>
            <person name="Cros-Aarteil S."/>
            <person name="Calhoun S."/>
            <person name="Haridas S."/>
            <person name="Kuo A."/>
            <person name="Mondo S."/>
            <person name="Pangilinan J."/>
            <person name="Riley R."/>
            <person name="LaButti K."/>
            <person name="Andreopoulos B."/>
            <person name="Lipzen A."/>
            <person name="Chen C."/>
            <person name="Yanf M."/>
            <person name="Daum C."/>
            <person name="Ng V."/>
            <person name="Clum A."/>
            <person name="Steindorff A."/>
            <person name="Ohm R."/>
            <person name="Martin F."/>
            <person name="Silar P."/>
            <person name="Natvig D."/>
            <person name="Lalanne C."/>
            <person name="Gautier V."/>
            <person name="Ament-velasquez S.L."/>
            <person name="Kruys A."/>
            <person name="Hutchinson M.I."/>
            <person name="Powell A.J."/>
            <person name="Barry K."/>
            <person name="Miller A.N."/>
            <person name="Grigoriev I.V."/>
            <person name="Debuchy R."/>
            <person name="Gladieux P."/>
            <person name="Thoren M.H."/>
            <person name="Johannesson H."/>
        </authorList>
    </citation>
    <scope>NUCLEOTIDE SEQUENCE</scope>
    <source>
        <strain evidence="18">SMH3187-1</strain>
    </source>
</reference>
<comment type="subcellular location">
    <subcellularLocation>
        <location evidence="1 16">Nucleus</location>
    </subcellularLocation>
</comment>
<comment type="pathway">
    <text evidence="2 16">Protein modification; protein ubiquitination.</text>
</comment>
<dbReference type="GO" id="GO:0000974">
    <property type="term" value="C:Prp19 complex"/>
    <property type="evidence" value="ECO:0007669"/>
    <property type="project" value="UniProtKB-UniRule"/>
</dbReference>
<evidence type="ECO:0000259" key="17">
    <source>
        <dbReference type="SMART" id="SM00504"/>
    </source>
</evidence>
<dbReference type="InterPro" id="IPR013915">
    <property type="entry name" value="Prp19_cc"/>
</dbReference>
<dbReference type="GO" id="GO:0061630">
    <property type="term" value="F:ubiquitin protein ligase activity"/>
    <property type="evidence" value="ECO:0007669"/>
    <property type="project" value="UniProtKB-UniRule"/>
</dbReference>
<keyword evidence="4 15" id="KW-0853">WD repeat</keyword>
<keyword evidence="9 16" id="KW-0227">DNA damage</keyword>
<dbReference type="SUPFAM" id="SSF57850">
    <property type="entry name" value="RING/U-box"/>
    <property type="match status" value="1"/>
</dbReference>
<dbReference type="PANTHER" id="PTHR43995">
    <property type="entry name" value="PRE-MRNA-PROCESSING FACTOR 19"/>
    <property type="match status" value="1"/>
</dbReference>
<dbReference type="EC" id="2.3.2.27" evidence="16"/>
<name>A0AA40F7Q4_9PEZI</name>
<evidence type="ECO:0000256" key="8">
    <source>
        <dbReference type="ARBA" id="ARBA00022737"/>
    </source>
</evidence>
<dbReference type="InterPro" id="IPR013083">
    <property type="entry name" value="Znf_RING/FYVE/PHD"/>
</dbReference>
<dbReference type="SUPFAM" id="SSF54506">
    <property type="entry name" value="Diaminopimelate epimerase-like"/>
    <property type="match status" value="1"/>
</dbReference>
<dbReference type="InterPro" id="IPR036322">
    <property type="entry name" value="WD40_repeat_dom_sf"/>
</dbReference>
<keyword evidence="5 16" id="KW-0507">mRNA processing</keyword>
<dbReference type="GO" id="GO:0000398">
    <property type="term" value="P:mRNA splicing, via spliceosome"/>
    <property type="evidence" value="ECO:0007669"/>
    <property type="project" value="InterPro"/>
</dbReference>
<organism evidence="18 19">
    <name type="scientific">Schizothecium vesticola</name>
    <dbReference type="NCBI Taxonomy" id="314040"/>
    <lineage>
        <taxon>Eukaryota</taxon>
        <taxon>Fungi</taxon>
        <taxon>Dikarya</taxon>
        <taxon>Ascomycota</taxon>
        <taxon>Pezizomycotina</taxon>
        <taxon>Sordariomycetes</taxon>
        <taxon>Sordariomycetidae</taxon>
        <taxon>Sordariales</taxon>
        <taxon>Schizotheciaceae</taxon>
        <taxon>Schizothecium</taxon>
    </lineage>
</organism>
<protein>
    <recommendedName>
        <fullName evidence="16">Pre-mRNA-processing factor 19</fullName>
        <ecNumber evidence="16">2.3.2.27</ecNumber>
    </recommendedName>
</protein>
<keyword evidence="7 16" id="KW-0747">Spliceosome</keyword>
<evidence type="ECO:0000256" key="5">
    <source>
        <dbReference type="ARBA" id="ARBA00022664"/>
    </source>
</evidence>
<dbReference type="InterPro" id="IPR001680">
    <property type="entry name" value="WD40_rpt"/>
</dbReference>
<dbReference type="InterPro" id="IPR003719">
    <property type="entry name" value="Phenazine_PhzF-like"/>
</dbReference>
<dbReference type="Proteomes" id="UP001172155">
    <property type="component" value="Unassembled WGS sequence"/>
</dbReference>
<comment type="similarity">
    <text evidence="3 16">Belongs to the WD repeat PRP19 family.</text>
</comment>
<dbReference type="Gene3D" id="3.30.40.10">
    <property type="entry name" value="Zinc/RING finger domain, C3HC4 (zinc finger)"/>
    <property type="match status" value="1"/>
</dbReference>
<evidence type="ECO:0000313" key="18">
    <source>
        <dbReference type="EMBL" id="KAK0752772.1"/>
    </source>
</evidence>
<evidence type="ECO:0000256" key="14">
    <source>
        <dbReference type="ARBA" id="ARBA00023242"/>
    </source>
</evidence>
<evidence type="ECO:0000256" key="12">
    <source>
        <dbReference type="ARBA" id="ARBA00023187"/>
    </source>
</evidence>
<proteinExistence type="inferred from homology"/>
<sequence length="790" mass="85198">MAPDRVRLNFITLDVFTDTPFLGNPLAVVFIPASKRALVSQETKLHIAKEFNLSETVFLHTLDNEPETGVSAREIDIFMTEGELPFAGHPTIGTASLVLNHFGWSHVDTLLAKAGPISIKKDEETGGVTAMIPHNVRIHQHTLRGILPSLPNDVQETVRSGLPLEPGIKAAELDAPVVDIVRGMTFLLVELPSLEHLAKVRTKRIDFAGVEGLQDPGHSGFVMRFHYVVTDRSVDEDGRHRWCLRTRNVELDCEDPGTGSASAALASYLSLKNKAIKGATVAITQGVEMGRRSDITVRTELEGDAENPEMKEVHLGGKAVVIPEEPVVSRKTGTVFEKRLILKYIEEEGKEPGTNDELHPDDLLDVKTARIVRPRPPNFTSLPSLLKAFQDEWDALVLETYNTREQLARTREELATALYQHDAAVRVIARLSKERDEARDALSKVTVAPSGGASNDDAMAVDGQSLPEELVAHVDGLHAVLTKGRKKRPVPEGWASPDDVAALQPLQQADASVTQASCLDTQADYAAVGGLDGKLDIYSVQQNKVERSLEIGEPVTATIWTETKVIVATSKGAVRVFDSGSEVASFTSHAGSVTGLALHPGKRILASVGADKSFVFYDLDSLQQVSRIFTNAALTACAFHPDGHLFAAGTQPGDIKVFHTGSGEEATAFTLGSPVQAIVFSENGFWFAASGKGLSTVTIFDLRKEGAAAQVKELQTGDAQSLSWDYTGQFLATVGATGVTVQQYLKTSKAWSEPLRTSVPGVALKWGAEAKTLVTVGKEGVVSVLGAKEE</sequence>
<evidence type="ECO:0000256" key="4">
    <source>
        <dbReference type="ARBA" id="ARBA00022574"/>
    </source>
</evidence>
<evidence type="ECO:0000256" key="10">
    <source>
        <dbReference type="ARBA" id="ARBA00022786"/>
    </source>
</evidence>
<dbReference type="GO" id="GO:0003755">
    <property type="term" value="F:peptidyl-prolyl cis-trans isomerase activity"/>
    <property type="evidence" value="ECO:0007669"/>
    <property type="project" value="UniProtKB-KW"/>
</dbReference>
<dbReference type="InterPro" id="IPR038959">
    <property type="entry name" value="Prp19"/>
</dbReference>
<dbReference type="Pfam" id="PF02567">
    <property type="entry name" value="PhzC-PhzF"/>
    <property type="match status" value="1"/>
</dbReference>
<dbReference type="GO" id="GO:0070534">
    <property type="term" value="P:protein K63-linked ubiquitination"/>
    <property type="evidence" value="ECO:0007669"/>
    <property type="project" value="UniProtKB-UniRule"/>
</dbReference>
<dbReference type="AlphaFoldDB" id="A0AA40F7Q4"/>
<comment type="function">
    <text evidence="16">Ubiquitin-protein ligase which is mainly involved pre-mRNA splicing and DNA repair. Required for pre-mRNA splicing as component of the spliceosome.</text>
</comment>
<dbReference type="SMART" id="SM00504">
    <property type="entry name" value="Ubox"/>
    <property type="match status" value="1"/>
</dbReference>
<dbReference type="GO" id="GO:0005737">
    <property type="term" value="C:cytoplasm"/>
    <property type="evidence" value="ECO:0007669"/>
    <property type="project" value="TreeGrafter"/>
</dbReference>
<accession>A0AA40F7Q4</accession>
<dbReference type="SMART" id="SM00320">
    <property type="entry name" value="WD40"/>
    <property type="match status" value="6"/>
</dbReference>
<feature type="domain" description="U-box" evidence="17">
    <location>
        <begin position="322"/>
        <end position="379"/>
    </location>
</feature>
<dbReference type="Gene3D" id="3.10.310.10">
    <property type="entry name" value="Diaminopimelate Epimerase, Chain A, domain 1"/>
    <property type="match status" value="2"/>
</dbReference>
<keyword evidence="19" id="KW-1185">Reference proteome</keyword>
<dbReference type="InterPro" id="IPR003613">
    <property type="entry name" value="Ubox_domain"/>
</dbReference>
<dbReference type="InterPro" id="IPR055340">
    <property type="entry name" value="RING-Ubox_PRP19"/>
</dbReference>
<keyword evidence="6 16" id="KW-0808">Transferase</keyword>
<dbReference type="EMBL" id="JAUKUD010000001">
    <property type="protein sequence ID" value="KAK0752772.1"/>
    <property type="molecule type" value="Genomic_DNA"/>
</dbReference>
<dbReference type="Pfam" id="PF08606">
    <property type="entry name" value="Prp19"/>
    <property type="match status" value="1"/>
</dbReference>
<evidence type="ECO:0000256" key="6">
    <source>
        <dbReference type="ARBA" id="ARBA00022679"/>
    </source>
</evidence>
<keyword evidence="11" id="KW-0697">Rotamase</keyword>
<evidence type="ECO:0000256" key="3">
    <source>
        <dbReference type="ARBA" id="ARBA00006388"/>
    </source>
</evidence>
<keyword evidence="14 16" id="KW-0539">Nucleus</keyword>
<keyword evidence="10 16" id="KW-0833">Ubl conjugation pathway</keyword>
<dbReference type="GO" id="GO:0006281">
    <property type="term" value="P:DNA repair"/>
    <property type="evidence" value="ECO:0007669"/>
    <property type="project" value="UniProtKB-KW"/>
</dbReference>
<gene>
    <name evidence="18" type="ORF">B0T18DRAFT_433767</name>
</gene>
<comment type="caution">
    <text evidence="18">The sequence shown here is derived from an EMBL/GenBank/DDBJ whole genome shotgun (WGS) entry which is preliminary data.</text>
</comment>
<evidence type="ECO:0000256" key="16">
    <source>
        <dbReference type="RuleBase" id="RU367101"/>
    </source>
</evidence>
<comment type="catalytic activity">
    <reaction evidence="16">
        <text>S-ubiquitinyl-[E2 ubiquitin-conjugating enzyme]-L-cysteine + [acceptor protein]-L-lysine = [E2 ubiquitin-conjugating enzyme]-L-cysteine + N(6)-ubiquitinyl-[acceptor protein]-L-lysine.</text>
        <dbReference type="EC" id="2.3.2.27"/>
    </reaction>
</comment>
<evidence type="ECO:0000256" key="15">
    <source>
        <dbReference type="PROSITE-ProRule" id="PRU00221"/>
    </source>
</evidence>
<dbReference type="PANTHER" id="PTHR43995:SF1">
    <property type="entry name" value="PRE-MRNA-PROCESSING FACTOR 19"/>
    <property type="match status" value="1"/>
</dbReference>
<evidence type="ECO:0000256" key="13">
    <source>
        <dbReference type="ARBA" id="ARBA00023204"/>
    </source>
</evidence>
<evidence type="ECO:0000256" key="1">
    <source>
        <dbReference type="ARBA" id="ARBA00004123"/>
    </source>
</evidence>
<dbReference type="SUPFAM" id="SSF50978">
    <property type="entry name" value="WD40 repeat-like"/>
    <property type="match status" value="1"/>
</dbReference>
<evidence type="ECO:0000256" key="9">
    <source>
        <dbReference type="ARBA" id="ARBA00022763"/>
    </source>
</evidence>
<comment type="subunit">
    <text evidence="16">Homotetramer.</text>
</comment>
<dbReference type="NCBIfam" id="TIGR00654">
    <property type="entry name" value="PhzF_family"/>
    <property type="match status" value="1"/>
</dbReference>
<dbReference type="PROSITE" id="PS50082">
    <property type="entry name" value="WD_REPEATS_2"/>
    <property type="match status" value="1"/>
</dbReference>
<keyword evidence="8" id="KW-0677">Repeat</keyword>
<evidence type="ECO:0000256" key="2">
    <source>
        <dbReference type="ARBA" id="ARBA00004906"/>
    </source>
</evidence>
<evidence type="ECO:0000256" key="7">
    <source>
        <dbReference type="ARBA" id="ARBA00022728"/>
    </source>
</evidence>
<evidence type="ECO:0000256" key="11">
    <source>
        <dbReference type="ARBA" id="ARBA00023110"/>
    </source>
</evidence>
<dbReference type="Gene3D" id="2.130.10.10">
    <property type="entry name" value="YVTN repeat-like/Quinoprotein amine dehydrogenase"/>
    <property type="match status" value="2"/>
</dbReference>
<dbReference type="GO" id="GO:0071006">
    <property type="term" value="C:U2-type catalytic step 1 spliceosome"/>
    <property type="evidence" value="ECO:0007669"/>
    <property type="project" value="TreeGrafter"/>
</dbReference>
<evidence type="ECO:0000313" key="19">
    <source>
        <dbReference type="Proteomes" id="UP001172155"/>
    </source>
</evidence>